<name>A0ABT3PZY0_9BACT</name>
<sequence length="195" mass="22429">MYQFEKTKIKEGKAFKYKLHKQGERLSYINFITSLKEDETFRCFFIGLLSDISFQAYHWETPPVTTGTTSQLFEFVVSDSPGIDLPPDPGPFRPYFSPDKETTAFANLGKDATLIAPAPSDQERNYSHIGVFTENAPVQQQHHLWQTVGRVTQNRISDRPLWLNTAGGGVAWLHVRLDSRPKYYRHRPYTNLTES</sequence>
<evidence type="ECO:0000313" key="2">
    <source>
        <dbReference type="Proteomes" id="UP001207337"/>
    </source>
</evidence>
<keyword evidence="2" id="KW-1185">Reference proteome</keyword>
<comment type="caution">
    <text evidence="1">The sequence shown here is derived from an EMBL/GenBank/DDBJ whole genome shotgun (WGS) entry which is preliminary data.</text>
</comment>
<dbReference type="InterPro" id="IPR054220">
    <property type="entry name" value="DUF6940"/>
</dbReference>
<dbReference type="Proteomes" id="UP001207337">
    <property type="component" value="Unassembled WGS sequence"/>
</dbReference>
<evidence type="ECO:0000313" key="1">
    <source>
        <dbReference type="EMBL" id="MCW9713341.1"/>
    </source>
</evidence>
<organism evidence="1 2">
    <name type="scientific">Fodinibius salicampi</name>
    <dbReference type="NCBI Taxonomy" id="1920655"/>
    <lineage>
        <taxon>Bacteria</taxon>
        <taxon>Pseudomonadati</taxon>
        <taxon>Balneolota</taxon>
        <taxon>Balneolia</taxon>
        <taxon>Balneolales</taxon>
        <taxon>Balneolaceae</taxon>
        <taxon>Fodinibius</taxon>
    </lineage>
</organism>
<dbReference type="RefSeq" id="WP_265789938.1">
    <property type="nucleotide sequence ID" value="NZ_BAABRS010000002.1"/>
</dbReference>
<dbReference type="Pfam" id="PF22086">
    <property type="entry name" value="DUF6940"/>
    <property type="match status" value="1"/>
</dbReference>
<protein>
    <submittedName>
        <fullName evidence="1">Uncharacterized protein</fullName>
    </submittedName>
</protein>
<dbReference type="EMBL" id="JAJNDC010000002">
    <property type="protein sequence ID" value="MCW9713341.1"/>
    <property type="molecule type" value="Genomic_DNA"/>
</dbReference>
<accession>A0ABT3PZY0</accession>
<reference evidence="1 2" key="1">
    <citation type="submission" date="2021-11" db="EMBL/GenBank/DDBJ databases">
        <title>Aliifidinibius sp. nov., a new bacterium isolated from saline soil.</title>
        <authorList>
            <person name="Galisteo C."/>
            <person name="De La Haba R."/>
            <person name="Sanchez-Porro C."/>
            <person name="Ventosa A."/>
        </authorList>
    </citation>
    <scope>NUCLEOTIDE SEQUENCE [LARGE SCALE GENOMIC DNA]</scope>
    <source>
        <strain evidence="1 2">KACC 190600</strain>
    </source>
</reference>
<gene>
    <name evidence="1" type="ORF">LQ318_10520</name>
</gene>
<proteinExistence type="predicted"/>